<dbReference type="PROSITE" id="PS51900">
    <property type="entry name" value="CB"/>
    <property type="match status" value="1"/>
</dbReference>
<feature type="domain" description="Tyr recombinase" evidence="5">
    <location>
        <begin position="105"/>
        <end position="267"/>
    </location>
</feature>
<keyword evidence="3" id="KW-0233">DNA recombination</keyword>
<dbReference type="PANTHER" id="PTHR30349">
    <property type="entry name" value="PHAGE INTEGRASE-RELATED"/>
    <property type="match status" value="1"/>
</dbReference>
<accession>A0ABW1QX68</accession>
<reference evidence="8" key="1">
    <citation type="journal article" date="2019" name="Int. J. Syst. Evol. Microbiol.">
        <title>The Global Catalogue of Microorganisms (GCM) 10K type strain sequencing project: providing services to taxonomists for standard genome sequencing and annotation.</title>
        <authorList>
            <consortium name="The Broad Institute Genomics Platform"/>
            <consortium name="The Broad Institute Genome Sequencing Center for Infectious Disease"/>
            <person name="Wu L."/>
            <person name="Ma J."/>
        </authorList>
    </citation>
    <scope>NUCLEOTIDE SEQUENCE [LARGE SCALE GENOMIC DNA]</scope>
    <source>
        <strain evidence="8">DFY28</strain>
    </source>
</reference>
<dbReference type="InterPro" id="IPR013762">
    <property type="entry name" value="Integrase-like_cat_sf"/>
</dbReference>
<dbReference type="Proteomes" id="UP001596098">
    <property type="component" value="Unassembled WGS sequence"/>
</dbReference>
<keyword evidence="8" id="KW-1185">Reference proteome</keyword>
<evidence type="ECO:0000256" key="1">
    <source>
        <dbReference type="ARBA" id="ARBA00008857"/>
    </source>
</evidence>
<proteinExistence type="inferred from homology"/>
<feature type="domain" description="Core-binding (CB)" evidence="6">
    <location>
        <begin position="4"/>
        <end position="84"/>
    </location>
</feature>
<evidence type="ECO:0000256" key="4">
    <source>
        <dbReference type="PROSITE-ProRule" id="PRU01248"/>
    </source>
</evidence>
<protein>
    <submittedName>
        <fullName evidence="7">Tyrosine-type recombinase/integrase</fullName>
    </submittedName>
</protein>
<dbReference type="InterPro" id="IPR044068">
    <property type="entry name" value="CB"/>
</dbReference>
<sequence length="269" mass="29766">MTPQNWHTATQKYSTHLAAAGRSPGTVRLHMHYLSLLQRTPTTPANPWATTVDDLSAFLSRRDWSPETRKSARSVMRGFFRWAHARGWVDRDPATTLAAVAVPPPRPRPTPEHLVEMLVRRPDRIGLMALLGARAGLRAAEIAQVHRTHYTGGRRSGDLVVLGKGGKTRVVPVESPELATRLWRVEGWAFPNGRGSHLSPGHVTRLISRALPDDWTAHTLRHRMATRAYAGTRDLLAVGEVLGHSRPETTQRYVLLPDDARRAAVAAAG</sequence>
<comment type="similarity">
    <text evidence="1">Belongs to the 'phage' integrase family.</text>
</comment>
<dbReference type="InterPro" id="IPR050090">
    <property type="entry name" value="Tyrosine_recombinase_XerCD"/>
</dbReference>
<evidence type="ECO:0000256" key="2">
    <source>
        <dbReference type="ARBA" id="ARBA00023125"/>
    </source>
</evidence>
<dbReference type="RefSeq" id="WP_128220060.1">
    <property type="nucleotide sequence ID" value="NZ_CP034929.1"/>
</dbReference>
<dbReference type="InterPro" id="IPR002104">
    <property type="entry name" value="Integrase_catalytic"/>
</dbReference>
<dbReference type="InterPro" id="IPR010998">
    <property type="entry name" value="Integrase_recombinase_N"/>
</dbReference>
<dbReference type="Gene3D" id="1.10.150.130">
    <property type="match status" value="1"/>
</dbReference>
<evidence type="ECO:0000259" key="6">
    <source>
        <dbReference type="PROSITE" id="PS51900"/>
    </source>
</evidence>
<evidence type="ECO:0000313" key="8">
    <source>
        <dbReference type="Proteomes" id="UP001596098"/>
    </source>
</evidence>
<evidence type="ECO:0000256" key="3">
    <source>
        <dbReference type="ARBA" id="ARBA00023172"/>
    </source>
</evidence>
<dbReference type="InterPro" id="IPR011010">
    <property type="entry name" value="DNA_brk_join_enz"/>
</dbReference>
<keyword evidence="2 4" id="KW-0238">DNA-binding</keyword>
<evidence type="ECO:0000313" key="7">
    <source>
        <dbReference type="EMBL" id="MFC6153643.1"/>
    </source>
</evidence>
<comment type="caution">
    <text evidence="7">The sequence shown here is derived from an EMBL/GenBank/DDBJ whole genome shotgun (WGS) entry which is preliminary data.</text>
</comment>
<gene>
    <name evidence="7" type="ORF">ACFPWU_08210</name>
</gene>
<dbReference type="Pfam" id="PF00589">
    <property type="entry name" value="Phage_integrase"/>
    <property type="match status" value="1"/>
</dbReference>
<organism evidence="7 8">
    <name type="scientific">Nocardioides yefusunii</name>
    <dbReference type="NCBI Taxonomy" id="2500546"/>
    <lineage>
        <taxon>Bacteria</taxon>
        <taxon>Bacillati</taxon>
        <taxon>Actinomycetota</taxon>
        <taxon>Actinomycetes</taxon>
        <taxon>Propionibacteriales</taxon>
        <taxon>Nocardioidaceae</taxon>
        <taxon>Nocardioides</taxon>
    </lineage>
</organism>
<evidence type="ECO:0000259" key="5">
    <source>
        <dbReference type="PROSITE" id="PS51898"/>
    </source>
</evidence>
<dbReference type="PROSITE" id="PS51898">
    <property type="entry name" value="TYR_RECOMBINASE"/>
    <property type="match status" value="1"/>
</dbReference>
<dbReference type="PANTHER" id="PTHR30349:SF64">
    <property type="entry name" value="PROPHAGE INTEGRASE INTD-RELATED"/>
    <property type="match status" value="1"/>
</dbReference>
<dbReference type="Gene3D" id="1.10.443.10">
    <property type="entry name" value="Intergrase catalytic core"/>
    <property type="match status" value="1"/>
</dbReference>
<name>A0ABW1QX68_9ACTN</name>
<dbReference type="SUPFAM" id="SSF56349">
    <property type="entry name" value="DNA breaking-rejoining enzymes"/>
    <property type="match status" value="1"/>
</dbReference>
<dbReference type="EMBL" id="JBHSQI010000004">
    <property type="protein sequence ID" value="MFC6153643.1"/>
    <property type="molecule type" value="Genomic_DNA"/>
</dbReference>